<evidence type="ECO:0000313" key="2">
    <source>
        <dbReference type="Proteomes" id="UP000016600"/>
    </source>
</evidence>
<proteinExistence type="predicted"/>
<dbReference type="AlphaFoldDB" id="U2KZ45"/>
<dbReference type="Proteomes" id="UP000016600">
    <property type="component" value="Unassembled WGS sequence"/>
</dbReference>
<accession>U2KZ45</accession>
<dbReference type="RefSeq" id="WP_021583364.1">
    <property type="nucleotide sequence ID" value="NZ_AWET01000008.1"/>
</dbReference>
<dbReference type="PATRIC" id="fig|1081904.3.peg.615"/>
<protein>
    <submittedName>
        <fullName evidence="1">Uncharacterized protein</fullName>
    </submittedName>
</protein>
<sequence>MNITIEKILEFHALFPEEKEIDISSVLKKYSRKDLVLSSNVLSHNYGRAYIPDKNNTFFSRHSEKHLKDLNNRFEHLTKISSQKIFCYCTTKTSLELMRIIFSIPINEYKNDGDIEDFEYDLFRVILQINENLMSFNSTNEQDLATLSFLNFFIMNDISGQDVRGVFIRQVQYYSILSEFIETYPACDKAKETFYKSVGITKMSDYAKTWLALVALDFEYQKKQEKGCPVIDLNRLQDVDGTLNIPVLDFLSINLNEHISYSNAEIKSRDDNVDYRIFRSRPLIKISDKKYIIYSFPILVERLYNSLFFDLKDSFKDAFNFYNKDFVEKVLFQPQVLQCLNEKITSKIYPSREMILCDDKIKEEDNQPDFYLRENDNLILFECKAIRINGELKDKSDIDELLSILKNKLYNSIENIDKSRGKKKNAERVGVTQLVQQMKMIDADTFKWDNKIPDEVAYYPVIILEDPRFVVPGLSYIINSWYKQLILQELPGQMCHPIVVTSIDILMSYSHIFKAKGFHNIFDKYFQKAVRYSDNDVTWTFGPLGDFNVFMQESYKLSPKKKLQLFEKYKNILVKQTQ</sequence>
<reference evidence="1 2" key="1">
    <citation type="submission" date="2013-08" db="EMBL/GenBank/DDBJ databases">
        <authorList>
            <person name="Durkin A.S."/>
            <person name="Haft D.R."/>
            <person name="McCorrison J."/>
            <person name="Torralba M."/>
            <person name="Gillis M."/>
            <person name="Haft D.H."/>
            <person name="Methe B."/>
            <person name="Sutton G."/>
            <person name="Nelson K.E."/>
        </authorList>
    </citation>
    <scope>NUCLEOTIDE SEQUENCE [LARGE SCALE GENOMIC DNA]</scope>
    <source>
        <strain evidence="1 2">F0068</strain>
    </source>
</reference>
<dbReference type="EMBL" id="AWET01000008">
    <property type="protein sequence ID" value="ERK03727.1"/>
    <property type="molecule type" value="Genomic_DNA"/>
</dbReference>
<organism evidence="1 2">
    <name type="scientific">Hoylesella pleuritidis F0068</name>
    <dbReference type="NCBI Taxonomy" id="1081904"/>
    <lineage>
        <taxon>Bacteria</taxon>
        <taxon>Pseudomonadati</taxon>
        <taxon>Bacteroidota</taxon>
        <taxon>Bacteroidia</taxon>
        <taxon>Bacteroidales</taxon>
        <taxon>Prevotellaceae</taxon>
        <taxon>Hoylesella</taxon>
    </lineage>
</organism>
<gene>
    <name evidence="1" type="ORF">HMPREF1218_0182</name>
</gene>
<comment type="caution">
    <text evidence="1">The sequence shown here is derived from an EMBL/GenBank/DDBJ whole genome shotgun (WGS) entry which is preliminary data.</text>
</comment>
<name>U2KZ45_9BACT</name>
<keyword evidence="2" id="KW-1185">Reference proteome</keyword>
<evidence type="ECO:0000313" key="1">
    <source>
        <dbReference type="EMBL" id="ERK03727.1"/>
    </source>
</evidence>